<dbReference type="FunFam" id="3.40.50.300:FF:000032">
    <property type="entry name" value="Export ABC transporter ATP-binding protein"/>
    <property type="match status" value="1"/>
</dbReference>
<dbReference type="SUPFAM" id="SSF52540">
    <property type="entry name" value="P-loop containing nucleoside triphosphate hydrolases"/>
    <property type="match status" value="1"/>
</dbReference>
<dbReference type="GO" id="GO:0005524">
    <property type="term" value="F:ATP binding"/>
    <property type="evidence" value="ECO:0007669"/>
    <property type="project" value="UniProtKB-KW"/>
</dbReference>
<dbReference type="InterPro" id="IPR027417">
    <property type="entry name" value="P-loop_NTPase"/>
</dbReference>
<keyword evidence="2" id="KW-0547">Nucleotide-binding</keyword>
<sequence>MSRTDTLQHPAAPATPPPAAPQQLRSIAASATDAVKAYGRGDAAVHALDGVTVAFERGRFTAIMGPSGSGKSTLMQTVAGLDTLTSGSVSIGDVELSTLSDKELTRLRRDRIGFIFQAFNLVPTLTAEENILLPLDLAGRKPDREWFESIVDTVGLGSRLGHRPAELSGGQQQRVAVARALVSRPEIVFGDEPTGNLDSRSGSEILAFLRNAVHQLGQTVVMVTHDPVAAAYADRVVFLADGHIVDEMSDPTSDRVLDRMKRFGR</sequence>
<evidence type="ECO:0000256" key="3">
    <source>
        <dbReference type="ARBA" id="ARBA00022840"/>
    </source>
</evidence>
<keyword evidence="1" id="KW-0813">Transport</keyword>
<dbReference type="Proteomes" id="UP000011863">
    <property type="component" value="Chromosome"/>
</dbReference>
<dbReference type="PROSITE" id="PS50893">
    <property type="entry name" value="ABC_TRANSPORTER_2"/>
    <property type="match status" value="1"/>
</dbReference>
<dbReference type="InterPro" id="IPR003439">
    <property type="entry name" value="ABC_transporter-like_ATP-bd"/>
</dbReference>
<accession>A0A6C7E8R9</accession>
<dbReference type="Pfam" id="PF00005">
    <property type="entry name" value="ABC_tran"/>
    <property type="match status" value="1"/>
</dbReference>
<dbReference type="SMART" id="SM00382">
    <property type="entry name" value="AAA"/>
    <property type="match status" value="1"/>
</dbReference>
<dbReference type="GO" id="GO:0098796">
    <property type="term" value="C:membrane protein complex"/>
    <property type="evidence" value="ECO:0007669"/>
    <property type="project" value="UniProtKB-ARBA"/>
</dbReference>
<dbReference type="GO" id="GO:0016887">
    <property type="term" value="F:ATP hydrolysis activity"/>
    <property type="evidence" value="ECO:0007669"/>
    <property type="project" value="InterPro"/>
</dbReference>
<dbReference type="AlphaFoldDB" id="A0A6C7E8R9"/>
<evidence type="ECO:0000256" key="2">
    <source>
        <dbReference type="ARBA" id="ARBA00022741"/>
    </source>
</evidence>
<evidence type="ECO:0000256" key="4">
    <source>
        <dbReference type="SAM" id="MobiDB-lite"/>
    </source>
</evidence>
<dbReference type="PANTHER" id="PTHR24220:SF685">
    <property type="entry name" value="ABC TRANSPORTER RELATED"/>
    <property type="match status" value="1"/>
</dbReference>
<evidence type="ECO:0000256" key="1">
    <source>
        <dbReference type="ARBA" id="ARBA00022448"/>
    </source>
</evidence>
<evidence type="ECO:0000313" key="6">
    <source>
        <dbReference type="EMBL" id="BAN03107.1"/>
    </source>
</evidence>
<keyword evidence="3 6" id="KW-0067">ATP-binding</keyword>
<dbReference type="InterPro" id="IPR017871">
    <property type="entry name" value="ABC_transporter-like_CS"/>
</dbReference>
<name>A0A6C7E8R9_ILUCY</name>
<dbReference type="GO" id="GO:0005886">
    <property type="term" value="C:plasma membrane"/>
    <property type="evidence" value="ECO:0007669"/>
    <property type="project" value="TreeGrafter"/>
</dbReference>
<dbReference type="InterPro" id="IPR017911">
    <property type="entry name" value="MacB-like_ATP-bd"/>
</dbReference>
<dbReference type="GO" id="GO:0022857">
    <property type="term" value="F:transmembrane transporter activity"/>
    <property type="evidence" value="ECO:0007669"/>
    <property type="project" value="TreeGrafter"/>
</dbReference>
<dbReference type="EMBL" id="AP012057">
    <property type="protein sequence ID" value="BAN03107.1"/>
    <property type="molecule type" value="Genomic_DNA"/>
</dbReference>
<gene>
    <name evidence="6" type="ORF">YM304_27930</name>
</gene>
<dbReference type="RefSeq" id="WP_015442354.1">
    <property type="nucleotide sequence ID" value="NC_020520.1"/>
</dbReference>
<dbReference type="PANTHER" id="PTHR24220">
    <property type="entry name" value="IMPORT ATP-BINDING PROTEIN"/>
    <property type="match status" value="1"/>
</dbReference>
<dbReference type="CDD" id="cd03255">
    <property type="entry name" value="ABC_MJ0796_LolCDE_FtsE"/>
    <property type="match status" value="1"/>
</dbReference>
<dbReference type="InterPro" id="IPR003593">
    <property type="entry name" value="AAA+_ATPase"/>
</dbReference>
<evidence type="ECO:0000259" key="5">
    <source>
        <dbReference type="PROSITE" id="PS50893"/>
    </source>
</evidence>
<evidence type="ECO:0000313" key="7">
    <source>
        <dbReference type="Proteomes" id="UP000011863"/>
    </source>
</evidence>
<dbReference type="Gene3D" id="3.40.50.300">
    <property type="entry name" value="P-loop containing nucleotide triphosphate hydrolases"/>
    <property type="match status" value="1"/>
</dbReference>
<feature type="region of interest" description="Disordered" evidence="4">
    <location>
        <begin position="1"/>
        <end position="21"/>
    </location>
</feature>
<dbReference type="OrthoDB" id="9802264at2"/>
<protein>
    <submittedName>
        <fullName evidence="6">Putative ABC transporter ATP-binding protein</fullName>
    </submittedName>
</protein>
<reference evidence="6 7" key="1">
    <citation type="journal article" date="2013" name="Int. J. Syst. Evol. Microbiol.">
        <title>Ilumatobacter nonamiense sp. nov. and Ilumatobacter coccineum sp. nov., isolated from seashore sand.</title>
        <authorList>
            <person name="Matsumoto A."/>
            <person name="Kasai H."/>
            <person name="Matsuo Y."/>
            <person name="Shizuri Y."/>
            <person name="Ichikawa N."/>
            <person name="Fujita N."/>
            <person name="Omura S."/>
            <person name="Takahashi Y."/>
        </authorList>
    </citation>
    <scope>NUCLEOTIDE SEQUENCE [LARGE SCALE GENOMIC DNA]</scope>
    <source>
        <strain evidence="7">NBRC 103263 / KCTC 29153 / YM16-304</strain>
    </source>
</reference>
<feature type="domain" description="ABC transporter" evidence="5">
    <location>
        <begin position="29"/>
        <end position="260"/>
    </location>
</feature>
<dbReference type="KEGG" id="aym:YM304_27930"/>
<keyword evidence="7" id="KW-1185">Reference proteome</keyword>
<dbReference type="PROSITE" id="PS00211">
    <property type="entry name" value="ABC_TRANSPORTER_1"/>
    <property type="match status" value="1"/>
</dbReference>
<organism evidence="6 7">
    <name type="scientific">Ilumatobacter coccineus (strain NBRC 103263 / KCTC 29153 / YM16-304)</name>
    <dbReference type="NCBI Taxonomy" id="1313172"/>
    <lineage>
        <taxon>Bacteria</taxon>
        <taxon>Bacillati</taxon>
        <taxon>Actinomycetota</taxon>
        <taxon>Acidimicrobiia</taxon>
        <taxon>Acidimicrobiales</taxon>
        <taxon>Ilumatobacteraceae</taxon>
        <taxon>Ilumatobacter</taxon>
    </lineage>
</organism>
<dbReference type="InterPro" id="IPR015854">
    <property type="entry name" value="ABC_transpr_LolD-like"/>
</dbReference>
<proteinExistence type="predicted"/>